<sequence length="77" mass="8272">MQNTPGATGLGSDMPLGLGMLLMGDQLAFDRFGAMSTDEKDKVLKYVEGGADGEDAKKRIEHTVQSLHDGIPGFYLQ</sequence>
<proteinExistence type="predicted"/>
<reference evidence="1" key="1">
    <citation type="submission" date="2019-08" db="EMBL/GenBank/DDBJ databases">
        <authorList>
            <person name="Kucharzyk K."/>
            <person name="Murdoch R.W."/>
            <person name="Higgins S."/>
            <person name="Loffler F."/>
        </authorList>
    </citation>
    <scope>NUCLEOTIDE SEQUENCE</scope>
</reference>
<accession>A0A645J9M5</accession>
<evidence type="ECO:0000313" key="1">
    <source>
        <dbReference type="EMBL" id="MPN60126.1"/>
    </source>
</evidence>
<name>A0A645J9M5_9ZZZZ</name>
<gene>
    <name evidence="1" type="ORF">SDC9_207851</name>
</gene>
<protein>
    <submittedName>
        <fullName evidence="1">Uncharacterized protein</fullName>
    </submittedName>
</protein>
<dbReference type="AlphaFoldDB" id="A0A645J9M5"/>
<comment type="caution">
    <text evidence="1">The sequence shown here is derived from an EMBL/GenBank/DDBJ whole genome shotgun (WGS) entry which is preliminary data.</text>
</comment>
<organism evidence="1">
    <name type="scientific">bioreactor metagenome</name>
    <dbReference type="NCBI Taxonomy" id="1076179"/>
    <lineage>
        <taxon>unclassified sequences</taxon>
        <taxon>metagenomes</taxon>
        <taxon>ecological metagenomes</taxon>
    </lineage>
</organism>
<dbReference type="EMBL" id="VSSQ01134999">
    <property type="protein sequence ID" value="MPN60126.1"/>
    <property type="molecule type" value="Genomic_DNA"/>
</dbReference>